<dbReference type="Gene3D" id="2.30.30.40">
    <property type="entry name" value="SH3 Domains"/>
    <property type="match status" value="1"/>
</dbReference>
<dbReference type="Gramene" id="OIW10735">
    <property type="protein sequence ID" value="OIW10735"/>
    <property type="gene ID" value="TanjilG_27681"/>
</dbReference>
<evidence type="ECO:0000256" key="1">
    <source>
        <dbReference type="ARBA" id="ARBA00022443"/>
    </source>
</evidence>
<evidence type="ECO:0000256" key="4">
    <source>
        <dbReference type="SAM" id="MobiDB-lite"/>
    </source>
</evidence>
<dbReference type="Proteomes" id="UP000188354">
    <property type="component" value="Chromosome LG06"/>
</dbReference>
<dbReference type="InterPro" id="IPR050384">
    <property type="entry name" value="Endophilin_SH3RF"/>
</dbReference>
<dbReference type="PROSITE" id="PS50002">
    <property type="entry name" value="SH3"/>
    <property type="match status" value="1"/>
</dbReference>
<dbReference type="SMART" id="SM00326">
    <property type="entry name" value="SH3"/>
    <property type="match status" value="1"/>
</dbReference>
<keyword evidence="1 2" id="KW-0728">SH3 domain</keyword>
<feature type="coiled-coil region" evidence="3">
    <location>
        <begin position="72"/>
        <end position="136"/>
    </location>
</feature>
<organism evidence="6 7">
    <name type="scientific">Lupinus angustifolius</name>
    <name type="common">Narrow-leaved blue lupine</name>
    <dbReference type="NCBI Taxonomy" id="3871"/>
    <lineage>
        <taxon>Eukaryota</taxon>
        <taxon>Viridiplantae</taxon>
        <taxon>Streptophyta</taxon>
        <taxon>Embryophyta</taxon>
        <taxon>Tracheophyta</taxon>
        <taxon>Spermatophyta</taxon>
        <taxon>Magnoliopsida</taxon>
        <taxon>eudicotyledons</taxon>
        <taxon>Gunneridae</taxon>
        <taxon>Pentapetalae</taxon>
        <taxon>rosids</taxon>
        <taxon>fabids</taxon>
        <taxon>Fabales</taxon>
        <taxon>Fabaceae</taxon>
        <taxon>Papilionoideae</taxon>
        <taxon>50 kb inversion clade</taxon>
        <taxon>genistoids sensu lato</taxon>
        <taxon>core genistoids</taxon>
        <taxon>Genisteae</taxon>
        <taxon>Lupinus</taxon>
    </lineage>
</organism>
<feature type="domain" description="SH3" evidence="5">
    <location>
        <begin position="222"/>
        <end position="281"/>
    </location>
</feature>
<evidence type="ECO:0000313" key="6">
    <source>
        <dbReference type="EMBL" id="OIW10735.1"/>
    </source>
</evidence>
<keyword evidence="3" id="KW-0175">Coiled coil</keyword>
<evidence type="ECO:0000259" key="5">
    <source>
        <dbReference type="PROSITE" id="PS50002"/>
    </source>
</evidence>
<dbReference type="PANTHER" id="PTHR14167">
    <property type="entry name" value="SH3 DOMAIN-CONTAINING"/>
    <property type="match status" value="1"/>
</dbReference>
<feature type="region of interest" description="Disordered" evidence="4">
    <location>
        <begin position="183"/>
        <end position="215"/>
    </location>
</feature>
<dbReference type="EMBL" id="CM007366">
    <property type="protein sequence ID" value="OIW10735.1"/>
    <property type="molecule type" value="Genomic_DNA"/>
</dbReference>
<dbReference type="PANTHER" id="PTHR14167:SF30">
    <property type="entry name" value="SH3 DOMAIN-CONTAINING PROTEIN 1"/>
    <property type="match status" value="1"/>
</dbReference>
<gene>
    <name evidence="6" type="ORF">TanjilG_27681</name>
</gene>
<proteinExistence type="predicted"/>
<sequence>MDSIRKQASKLRDQVAKQQQALLRQLGQISNEPLMTHESELQCQHKLENLYTSTKAAKISEPLRAQITGAPLEDARHLTQRYEKLRHEVEAQAAEVLRRRSKLRGSSVSAESSMKLQNAETRLKELKSALVALGREATAAMLSVEEQQQQLNFQSLCTMVDAERAYHGHALVILEKVYAEMTEEKQPKESSSYPLSRDGYDQTADDNSNLNGFDQKHTSQTGSSFFAKVIHPFDAQADGELNLSVDDYVVVCQVDPNGWSEGECKGNAGWFPSAYIQRQDLIQASKIVE</sequence>
<evidence type="ECO:0000313" key="7">
    <source>
        <dbReference type="Proteomes" id="UP000188354"/>
    </source>
</evidence>
<dbReference type="Pfam" id="PF14604">
    <property type="entry name" value="SH3_9"/>
    <property type="match status" value="1"/>
</dbReference>
<dbReference type="InterPro" id="IPR001452">
    <property type="entry name" value="SH3_domain"/>
</dbReference>
<reference evidence="6 7" key="1">
    <citation type="journal article" date="2017" name="Plant Biotechnol. J.">
        <title>A comprehensive draft genome sequence for lupin (Lupinus angustifolius), an emerging health food: insights into plant-microbe interactions and legume evolution.</title>
        <authorList>
            <person name="Hane J.K."/>
            <person name="Ming Y."/>
            <person name="Kamphuis L.G."/>
            <person name="Nelson M.N."/>
            <person name="Garg G."/>
            <person name="Atkins C.A."/>
            <person name="Bayer P.E."/>
            <person name="Bravo A."/>
            <person name="Bringans S."/>
            <person name="Cannon S."/>
            <person name="Edwards D."/>
            <person name="Foley R."/>
            <person name="Gao L.L."/>
            <person name="Harrison M.J."/>
            <person name="Huang W."/>
            <person name="Hurgobin B."/>
            <person name="Li S."/>
            <person name="Liu C.W."/>
            <person name="McGrath A."/>
            <person name="Morahan G."/>
            <person name="Murray J."/>
            <person name="Weller J."/>
            <person name="Jian J."/>
            <person name="Singh K.B."/>
        </authorList>
    </citation>
    <scope>NUCLEOTIDE SEQUENCE [LARGE SCALE GENOMIC DNA]</scope>
    <source>
        <strain evidence="7">cv. Tanjil</strain>
        <tissue evidence="6">Whole plant</tissue>
    </source>
</reference>
<evidence type="ECO:0000256" key="2">
    <source>
        <dbReference type="PROSITE-ProRule" id="PRU00192"/>
    </source>
</evidence>
<keyword evidence="7" id="KW-1185">Reference proteome</keyword>
<dbReference type="SUPFAM" id="SSF103657">
    <property type="entry name" value="BAR/IMD domain-like"/>
    <property type="match status" value="1"/>
</dbReference>
<accession>A0A4P1RHW0</accession>
<dbReference type="InterPro" id="IPR027267">
    <property type="entry name" value="AH/BAR_dom_sf"/>
</dbReference>
<dbReference type="InterPro" id="IPR036028">
    <property type="entry name" value="SH3-like_dom_sf"/>
</dbReference>
<dbReference type="SUPFAM" id="SSF50044">
    <property type="entry name" value="SH3-domain"/>
    <property type="match status" value="1"/>
</dbReference>
<feature type="compositionally biased region" description="Polar residues" evidence="4">
    <location>
        <begin position="205"/>
        <end position="215"/>
    </location>
</feature>
<protein>
    <recommendedName>
        <fullName evidence="5">SH3 domain-containing protein</fullName>
    </recommendedName>
</protein>
<name>A0A4P1RHW0_LUPAN</name>
<dbReference type="AlphaFoldDB" id="A0A4P1RHW0"/>
<evidence type="ECO:0000256" key="3">
    <source>
        <dbReference type="SAM" id="Coils"/>
    </source>
</evidence>